<comment type="caution">
    <text evidence="2">The sequence shown here is derived from an EMBL/GenBank/DDBJ whole genome shotgun (WGS) entry which is preliminary data.</text>
</comment>
<feature type="compositionally biased region" description="Polar residues" evidence="1">
    <location>
        <begin position="128"/>
        <end position="137"/>
    </location>
</feature>
<accession>A0A426Z0B2</accession>
<protein>
    <submittedName>
        <fullName evidence="2">Uncharacterized protein</fullName>
    </submittedName>
</protein>
<gene>
    <name evidence="2" type="ORF">B296_00033076</name>
</gene>
<dbReference type="Proteomes" id="UP000287651">
    <property type="component" value="Unassembled WGS sequence"/>
</dbReference>
<name>A0A426Z0B2_ENSVE</name>
<dbReference type="EMBL" id="AMZH03009172">
    <property type="protein sequence ID" value="RRT57413.1"/>
    <property type="molecule type" value="Genomic_DNA"/>
</dbReference>
<reference evidence="2 3" key="1">
    <citation type="journal article" date="2014" name="Agronomy (Basel)">
        <title>A Draft Genome Sequence for Ensete ventricosum, the Drought-Tolerant Tree Against Hunger.</title>
        <authorList>
            <person name="Harrison J."/>
            <person name="Moore K.A."/>
            <person name="Paszkiewicz K."/>
            <person name="Jones T."/>
            <person name="Grant M."/>
            <person name="Ambacheew D."/>
            <person name="Muzemil S."/>
            <person name="Studholme D.J."/>
        </authorList>
    </citation>
    <scope>NUCLEOTIDE SEQUENCE [LARGE SCALE GENOMIC DNA]</scope>
</reference>
<evidence type="ECO:0000313" key="2">
    <source>
        <dbReference type="EMBL" id="RRT57413.1"/>
    </source>
</evidence>
<evidence type="ECO:0000256" key="1">
    <source>
        <dbReference type="SAM" id="MobiDB-lite"/>
    </source>
</evidence>
<organism evidence="2 3">
    <name type="scientific">Ensete ventricosum</name>
    <name type="common">Abyssinian banana</name>
    <name type="synonym">Musa ensete</name>
    <dbReference type="NCBI Taxonomy" id="4639"/>
    <lineage>
        <taxon>Eukaryota</taxon>
        <taxon>Viridiplantae</taxon>
        <taxon>Streptophyta</taxon>
        <taxon>Embryophyta</taxon>
        <taxon>Tracheophyta</taxon>
        <taxon>Spermatophyta</taxon>
        <taxon>Magnoliopsida</taxon>
        <taxon>Liliopsida</taxon>
        <taxon>Zingiberales</taxon>
        <taxon>Musaceae</taxon>
        <taxon>Ensete</taxon>
    </lineage>
</organism>
<dbReference type="AlphaFoldDB" id="A0A426Z0B2"/>
<sequence length="174" mass="19667">MPSSSPSTLERNRLGISMLDKEEILALLNSFVSSLFLYGTDSSTSSLCFRCSTKERRREESLDLVCGGKWRRAKRFYRRRNDWRSERWAGDGVEAVAWGDERNRKHLVLGDASGGKSESESTRETKPTKASSGGVRSNYRHSSQILWIPPMGDRHNGVCRQGWAPGRWAAIPCE</sequence>
<evidence type="ECO:0000313" key="3">
    <source>
        <dbReference type="Proteomes" id="UP000287651"/>
    </source>
</evidence>
<feature type="compositionally biased region" description="Basic and acidic residues" evidence="1">
    <location>
        <begin position="117"/>
        <end position="127"/>
    </location>
</feature>
<feature type="region of interest" description="Disordered" evidence="1">
    <location>
        <begin position="109"/>
        <end position="137"/>
    </location>
</feature>
<proteinExistence type="predicted"/>